<sequence>MSGGDLWLHFAKELVSSKPPKDREVCKWFAFMAFTRYQPPKNYVPKSHSEILSNTKGHTALGGGGLALYGSGNMHTWAASLEEFVPRFTDNRKIDRKVLMDDSAYREFHWANYSTSLGASLHELGHTLDLAHTPTGVMARGFDDLYRVFLVHQMNRSSQSQEGTHWYRSSAVLLTYHRSVRSSLRWTHLL</sequence>
<reference evidence="2" key="3">
    <citation type="submission" date="2015-06" db="UniProtKB">
        <authorList>
            <consortium name="EnsemblMetazoa"/>
        </authorList>
    </citation>
    <scope>IDENTIFICATION</scope>
</reference>
<organism evidence="1">
    <name type="scientific">Capitella teleta</name>
    <name type="common">Polychaete worm</name>
    <dbReference type="NCBI Taxonomy" id="283909"/>
    <lineage>
        <taxon>Eukaryota</taxon>
        <taxon>Metazoa</taxon>
        <taxon>Spiralia</taxon>
        <taxon>Lophotrochozoa</taxon>
        <taxon>Annelida</taxon>
        <taxon>Polychaeta</taxon>
        <taxon>Sedentaria</taxon>
        <taxon>Scolecida</taxon>
        <taxon>Capitellidae</taxon>
        <taxon>Capitella</taxon>
    </lineage>
</organism>
<name>R7T317_CAPTE</name>
<evidence type="ECO:0000313" key="3">
    <source>
        <dbReference type="Proteomes" id="UP000014760"/>
    </source>
</evidence>
<dbReference type="AlphaFoldDB" id="R7T317"/>
<accession>R7T317</accession>
<dbReference type="Proteomes" id="UP000014760">
    <property type="component" value="Unassembled WGS sequence"/>
</dbReference>
<dbReference type="PANTHER" id="PTHR21054:SF2">
    <property type="entry name" value="MIP04191P"/>
    <property type="match status" value="1"/>
</dbReference>
<dbReference type="EnsemblMetazoa" id="CapteT95709">
    <property type="protein sequence ID" value="CapteP95709"/>
    <property type="gene ID" value="CapteG95709"/>
</dbReference>
<dbReference type="PANTHER" id="PTHR21054">
    <property type="entry name" value="ZINC METALLOPROTEINASE-RELATED"/>
    <property type="match status" value="1"/>
</dbReference>
<reference evidence="3" key="1">
    <citation type="submission" date="2012-12" db="EMBL/GenBank/DDBJ databases">
        <authorList>
            <person name="Hellsten U."/>
            <person name="Grimwood J."/>
            <person name="Chapman J.A."/>
            <person name="Shapiro H."/>
            <person name="Aerts A."/>
            <person name="Otillar R.P."/>
            <person name="Terry A.Y."/>
            <person name="Boore J.L."/>
            <person name="Simakov O."/>
            <person name="Marletaz F."/>
            <person name="Cho S.-J."/>
            <person name="Edsinger-Gonzales E."/>
            <person name="Havlak P."/>
            <person name="Kuo D.-H."/>
            <person name="Larsson T."/>
            <person name="Lv J."/>
            <person name="Arendt D."/>
            <person name="Savage R."/>
            <person name="Osoegawa K."/>
            <person name="de Jong P."/>
            <person name="Lindberg D.R."/>
            <person name="Seaver E.C."/>
            <person name="Weisblat D.A."/>
            <person name="Putnam N.H."/>
            <person name="Grigoriev I.V."/>
            <person name="Rokhsar D.S."/>
        </authorList>
    </citation>
    <scope>NUCLEOTIDE SEQUENCE</scope>
    <source>
        <strain evidence="3">I ESC-2004</strain>
    </source>
</reference>
<dbReference type="InterPro" id="IPR053002">
    <property type="entry name" value="Metalloproteinase_M10B"/>
</dbReference>
<dbReference type="InterPro" id="IPR021917">
    <property type="entry name" value="Unchr_Zn-peptidase-like"/>
</dbReference>
<dbReference type="Pfam" id="PF12044">
    <property type="entry name" value="Metallopep"/>
    <property type="match status" value="1"/>
</dbReference>
<proteinExistence type="predicted"/>
<reference evidence="1 3" key="2">
    <citation type="journal article" date="2013" name="Nature">
        <title>Insights into bilaterian evolution from three spiralian genomes.</title>
        <authorList>
            <person name="Simakov O."/>
            <person name="Marletaz F."/>
            <person name="Cho S.J."/>
            <person name="Edsinger-Gonzales E."/>
            <person name="Havlak P."/>
            <person name="Hellsten U."/>
            <person name="Kuo D.H."/>
            <person name="Larsson T."/>
            <person name="Lv J."/>
            <person name="Arendt D."/>
            <person name="Savage R."/>
            <person name="Osoegawa K."/>
            <person name="de Jong P."/>
            <person name="Grimwood J."/>
            <person name="Chapman J.A."/>
            <person name="Shapiro H."/>
            <person name="Aerts A."/>
            <person name="Otillar R.P."/>
            <person name="Terry A.Y."/>
            <person name="Boore J.L."/>
            <person name="Grigoriev I.V."/>
            <person name="Lindberg D.R."/>
            <person name="Seaver E.C."/>
            <person name="Weisblat D.A."/>
            <person name="Putnam N.H."/>
            <person name="Rokhsar D.S."/>
        </authorList>
    </citation>
    <scope>NUCLEOTIDE SEQUENCE</scope>
    <source>
        <strain evidence="1 3">I ESC-2004</strain>
    </source>
</reference>
<evidence type="ECO:0000313" key="2">
    <source>
        <dbReference type="EnsemblMetazoa" id="CapteP95709"/>
    </source>
</evidence>
<gene>
    <name evidence="1" type="ORF">CAPTEDRAFT_95709</name>
</gene>
<evidence type="ECO:0000313" key="1">
    <source>
        <dbReference type="EMBL" id="ELT86967.1"/>
    </source>
</evidence>
<dbReference type="HOGENOM" id="CLU_1429287_0_0_1"/>
<dbReference type="OMA" id="HTWPENI"/>
<dbReference type="OrthoDB" id="74460at2759"/>
<protein>
    <submittedName>
        <fullName evidence="1 2">Uncharacterized protein</fullName>
    </submittedName>
</protein>
<keyword evidence="3" id="KW-1185">Reference proteome</keyword>
<dbReference type="EMBL" id="AMQN01016165">
    <property type="status" value="NOT_ANNOTATED_CDS"/>
    <property type="molecule type" value="Genomic_DNA"/>
</dbReference>
<dbReference type="EMBL" id="KB312595">
    <property type="protein sequence ID" value="ELT86967.1"/>
    <property type="molecule type" value="Genomic_DNA"/>
</dbReference>